<evidence type="ECO:0000256" key="1">
    <source>
        <dbReference type="SAM" id="MobiDB-lite"/>
    </source>
</evidence>
<feature type="region of interest" description="Disordered" evidence="1">
    <location>
        <begin position="245"/>
        <end position="275"/>
    </location>
</feature>
<dbReference type="AlphaFoldDB" id="A0A4Y2T9Z4"/>
<dbReference type="InterPro" id="IPR004875">
    <property type="entry name" value="DDE_SF_endonuclease_dom"/>
</dbReference>
<dbReference type="OrthoDB" id="78733at2759"/>
<dbReference type="InterPro" id="IPR050863">
    <property type="entry name" value="CenT-Element_Derived"/>
</dbReference>
<dbReference type="PANTHER" id="PTHR19303">
    <property type="entry name" value="TRANSPOSON"/>
    <property type="match status" value="1"/>
</dbReference>
<dbReference type="Proteomes" id="UP000499080">
    <property type="component" value="Unassembled WGS sequence"/>
</dbReference>
<proteinExistence type="predicted"/>
<evidence type="ECO:0000313" key="3">
    <source>
        <dbReference type="EMBL" id="GBN96306.1"/>
    </source>
</evidence>
<organism evidence="3 4">
    <name type="scientific">Araneus ventricosus</name>
    <name type="common">Orbweaver spider</name>
    <name type="synonym">Epeira ventricosa</name>
    <dbReference type="NCBI Taxonomy" id="182803"/>
    <lineage>
        <taxon>Eukaryota</taxon>
        <taxon>Metazoa</taxon>
        <taxon>Ecdysozoa</taxon>
        <taxon>Arthropoda</taxon>
        <taxon>Chelicerata</taxon>
        <taxon>Arachnida</taxon>
        <taxon>Araneae</taxon>
        <taxon>Araneomorphae</taxon>
        <taxon>Entelegynae</taxon>
        <taxon>Araneoidea</taxon>
        <taxon>Araneidae</taxon>
        <taxon>Araneus</taxon>
    </lineage>
</organism>
<evidence type="ECO:0000313" key="4">
    <source>
        <dbReference type="Proteomes" id="UP000499080"/>
    </source>
</evidence>
<dbReference type="Gene3D" id="3.30.420.10">
    <property type="entry name" value="Ribonuclease H-like superfamily/Ribonuclease H"/>
    <property type="match status" value="1"/>
</dbReference>
<dbReference type="InterPro" id="IPR036397">
    <property type="entry name" value="RNaseH_sf"/>
</dbReference>
<evidence type="ECO:0000259" key="2">
    <source>
        <dbReference type="Pfam" id="PF03184"/>
    </source>
</evidence>
<sequence length="352" mass="39975">MKSCCLEKKFPAHRKFNMDETGISTVPTNRTPKVITPIGKKKRFVKFLVQKEVKQPLLYAAWSATRVFVLSALILPRKRMNPLSYKDEPNGTLPLISDTGYMNSYLFIYCLKHFVKHAKPSTEDPVLLILDNHTSHCSLPAVLFCRENHINFLTLPPHTSHVLQPLDKCFFAPLKALYSSETEKLLVQNPGKAITLYKVSGIFQKAYNATAKVQGFRVTVAPEENEVSSSTSQIDVSIQSIVPLPRHEQREAKRKRKSQKSEIMTSSPFKDSLEKNEERIELEEAKANRVFKKDKNWDKTKKRKRKALKAKKKLILNSVENPVPSISSANNEGTKCSGCEHTYNEDSIQCGL</sequence>
<keyword evidence="4" id="KW-1185">Reference proteome</keyword>
<dbReference type="EMBL" id="BGPR01026521">
    <property type="protein sequence ID" value="GBN96306.1"/>
    <property type="molecule type" value="Genomic_DNA"/>
</dbReference>
<protein>
    <recommendedName>
        <fullName evidence="2">DDE-1 domain-containing protein</fullName>
    </recommendedName>
</protein>
<feature type="domain" description="DDE-1" evidence="2">
    <location>
        <begin position="97"/>
        <end position="189"/>
    </location>
</feature>
<accession>A0A4Y2T9Z4</accession>
<dbReference type="GO" id="GO:0005634">
    <property type="term" value="C:nucleus"/>
    <property type="evidence" value="ECO:0007669"/>
    <property type="project" value="TreeGrafter"/>
</dbReference>
<dbReference type="Pfam" id="PF03184">
    <property type="entry name" value="DDE_1"/>
    <property type="match status" value="1"/>
</dbReference>
<dbReference type="PANTHER" id="PTHR19303:SF74">
    <property type="entry name" value="POGO TRANSPOSABLE ELEMENT WITH KRAB DOMAIN"/>
    <property type="match status" value="1"/>
</dbReference>
<dbReference type="GO" id="GO:0003677">
    <property type="term" value="F:DNA binding"/>
    <property type="evidence" value="ECO:0007669"/>
    <property type="project" value="TreeGrafter"/>
</dbReference>
<name>A0A4Y2T9Z4_ARAVE</name>
<gene>
    <name evidence="3" type="ORF">AVEN_166179_1</name>
</gene>
<reference evidence="3 4" key="1">
    <citation type="journal article" date="2019" name="Sci. Rep.">
        <title>Orb-weaving spider Araneus ventricosus genome elucidates the spidroin gene catalogue.</title>
        <authorList>
            <person name="Kono N."/>
            <person name="Nakamura H."/>
            <person name="Ohtoshi R."/>
            <person name="Moran D.A.P."/>
            <person name="Shinohara A."/>
            <person name="Yoshida Y."/>
            <person name="Fujiwara M."/>
            <person name="Mori M."/>
            <person name="Tomita M."/>
            <person name="Arakawa K."/>
        </authorList>
    </citation>
    <scope>NUCLEOTIDE SEQUENCE [LARGE SCALE GENOMIC DNA]</scope>
</reference>
<comment type="caution">
    <text evidence="3">The sequence shown here is derived from an EMBL/GenBank/DDBJ whole genome shotgun (WGS) entry which is preliminary data.</text>
</comment>